<dbReference type="GO" id="GO:0005543">
    <property type="term" value="F:phospholipid binding"/>
    <property type="evidence" value="ECO:0007669"/>
    <property type="project" value="TreeGrafter"/>
</dbReference>
<dbReference type="PROSITE" id="PS50942">
    <property type="entry name" value="ENTH"/>
    <property type="match status" value="1"/>
</dbReference>
<dbReference type="EMBL" id="VVIM01000008">
    <property type="protein sequence ID" value="KAB0795022.1"/>
    <property type="molecule type" value="Genomic_DNA"/>
</dbReference>
<keyword evidence="5" id="KW-1185">Reference proteome</keyword>
<dbReference type="PANTHER" id="PTHR12276:SF45">
    <property type="entry name" value="CLATHRIN INTERACTOR 1"/>
    <property type="match status" value="1"/>
</dbReference>
<dbReference type="Gene3D" id="1.25.40.90">
    <property type="match status" value="1"/>
</dbReference>
<dbReference type="FunFam" id="1.25.40.90:FF:000006">
    <property type="entry name" value="Clathrin interactor 1"/>
    <property type="match status" value="1"/>
</dbReference>
<dbReference type="GO" id="GO:0005886">
    <property type="term" value="C:plasma membrane"/>
    <property type="evidence" value="ECO:0007669"/>
    <property type="project" value="TreeGrafter"/>
</dbReference>
<feature type="compositionally biased region" description="Acidic residues" evidence="2">
    <location>
        <begin position="211"/>
        <end position="221"/>
    </location>
</feature>
<dbReference type="Pfam" id="PF10193">
    <property type="entry name" value="Telomere_reg-2"/>
    <property type="match status" value="1"/>
</dbReference>
<feature type="domain" description="ENTH" evidence="3">
    <location>
        <begin position="19"/>
        <end position="152"/>
    </location>
</feature>
<feature type="region of interest" description="Disordered" evidence="2">
    <location>
        <begin position="187"/>
        <end position="312"/>
    </location>
</feature>
<sequence>MENIFSMWKVREIADKVTNVVMNYTEIEAKVREATNDEAWGPTGQLMQELAHSTFTYEHFPEVMSMLWKRMLQDNKQHWRRTYKSLLLLNYLIRNGSERVVTSSREHIYDLRSLENYSFIDDIGKDQGINIRHKVRELIDFIQDDDKLREERKKAKKNKDKYIGMSSESMGGKFSERWDDRSWNRDYSTQNQEWDEKPQSVSNYRDRSYDDYDVEREDSDTESNHNSNGTTKYKDTDAIGSPTASEKKVNLNINANSNRTPTKTVKPLKKVDLGAAANFGRENKNSASNTPNLLNDEFNPRAHETKDANSSEFGNFEAAFSTDSTSKQTQDDFADFSSAFSDTQSKGLINSPLQDVQQAPAFPLPAQSPLFAAGPNLLDGVASATNNTQSSNSDLLSDLSGFNSLNIQQPAGIIPSNNNQSLLMGSTSNNIMDVFGTEHNNIEADPQEEKTSCKRESITLDSATDTLITDLRRITKITSKRDIEILLDDLRHLVEIFPGPLTFQKVVGLDEGIIDWRLYTEDVYGLVLELIVDKFDCSFPYCDDKIYENVLKLFVVENNFFFSECLSVMTKKLKLENKVVVKSVVKILEKMMKSEALFGVLLYHSLQPEDSNPIVQNDKERRWENLVQLLVSLPTRVANATKGDHPRLFERERFGSLLAVNLIKLFEFLNDLKPTRLNLQPVTFLMNKFLLDFNDSLESSALDHFLKVLSLKFESYEDNVVAIFENLNRSAIEVLAVMSLRIPNGYQMLKSRLYRNKDWKFVLTTKIPLLTYYTPCDDAFIFSLLLCIKKVSADELYQLLLQLVTTWSNKSAVNHTSVEQHLYLTKFIIAIVTLLSQSNFVSTDRELSTKFYPGINVHLQSVIEDIRVIGMVTAEIMMEYLNKNSEERKEVKLNFNLEQLRSEDSQKLIKSLRSLQNFNIKMQAAPFDDVINILVTSSEMADKGEVIAEYTPPERKFRIRTEPPTNEICNESIKSKNSIIKIIDSNFELDSDDDLEPYDLSNDVPASKKSAPAYLRDLRDGLLENKDPDIFTLSMENCEKLIMTQLPNDDVAIGLELLEILISLSPTFYVENFDAIVFQSCIALTCIYPSEYAEYLCKQFHTERRSYSIIHRILMLDILQESAKILSNRTLAKDGASESATEVTEQPIDDVIQKRLESKTRRYNRHKYVPKMFINKFSSVAGSFFYPLLRGFAKSHFMITEMQNDDDHSLLINYLNTLSIIMTCAQNCSIAPKMAHELLPVIWSLWFYREPKVRISILSMIACIVLSVPASILLLQFIDELIEFRLRLAAMLSPNGETNSECRILAQHVMYVLDNVLKEESIVNA</sequence>
<dbReference type="Proteomes" id="UP000327044">
    <property type="component" value="Unassembled WGS sequence"/>
</dbReference>
<dbReference type="InterPro" id="IPR019337">
    <property type="entry name" value="Telomere_length_regulation_dom"/>
</dbReference>
<keyword evidence="1" id="KW-0812">Transmembrane</keyword>
<dbReference type="InterPro" id="IPR013809">
    <property type="entry name" value="ENTH"/>
</dbReference>
<dbReference type="OrthoDB" id="4033880at2759"/>
<dbReference type="PANTHER" id="PTHR12276">
    <property type="entry name" value="EPSIN/ENT-RELATED"/>
    <property type="match status" value="1"/>
</dbReference>
<dbReference type="GO" id="GO:0030276">
    <property type="term" value="F:clathrin binding"/>
    <property type="evidence" value="ECO:0007669"/>
    <property type="project" value="TreeGrafter"/>
</dbReference>
<reference evidence="4 5" key="1">
    <citation type="journal article" date="2018" name="Elife">
        <title>Firefly genomes illuminate parallel origins of bioluminescence in beetles.</title>
        <authorList>
            <person name="Fallon T.R."/>
            <person name="Lower S.E."/>
            <person name="Chang C.H."/>
            <person name="Bessho-Uehara M."/>
            <person name="Martin G.J."/>
            <person name="Bewick A.J."/>
            <person name="Behringer M."/>
            <person name="Debat H.J."/>
            <person name="Wong I."/>
            <person name="Day J.C."/>
            <person name="Suvorov A."/>
            <person name="Silva C.J."/>
            <person name="Stanger-Hall K.F."/>
            <person name="Hall D.W."/>
            <person name="Schmitz R.J."/>
            <person name="Nelson D.R."/>
            <person name="Lewis S.M."/>
            <person name="Shigenobu S."/>
            <person name="Bybee S.M."/>
            <person name="Larracuente A.M."/>
            <person name="Oba Y."/>
            <person name="Weng J.K."/>
        </authorList>
    </citation>
    <scope>NUCLEOTIDE SEQUENCE [LARGE SCALE GENOMIC DNA]</scope>
    <source>
        <strain evidence="4">1611_PpyrPB1</strain>
        <tissue evidence="4">Whole body</tissue>
    </source>
</reference>
<keyword evidence="1" id="KW-1133">Transmembrane helix</keyword>
<keyword evidence="1" id="KW-0472">Membrane</keyword>
<evidence type="ECO:0000256" key="2">
    <source>
        <dbReference type="SAM" id="MobiDB-lite"/>
    </source>
</evidence>
<name>A0A5N4ACI8_PHOPY</name>
<dbReference type="Gene3D" id="1.25.40.720">
    <property type="entry name" value="Telomere length regulation protein 2, C-terminal domain"/>
    <property type="match status" value="2"/>
</dbReference>
<dbReference type="SUPFAM" id="SSF48464">
    <property type="entry name" value="ENTH/VHS domain"/>
    <property type="match status" value="1"/>
</dbReference>
<protein>
    <recommendedName>
        <fullName evidence="3">ENTH domain-containing protein</fullName>
    </recommendedName>
</protein>
<comment type="caution">
    <text evidence="1">Lacks conserved residue(s) required for the propagation of feature annotation.</text>
</comment>
<dbReference type="GO" id="GO:0005768">
    <property type="term" value="C:endosome"/>
    <property type="evidence" value="ECO:0007669"/>
    <property type="project" value="TreeGrafter"/>
</dbReference>
<dbReference type="Pfam" id="PF01417">
    <property type="entry name" value="ENTH"/>
    <property type="match status" value="1"/>
</dbReference>
<dbReference type="FunCoup" id="A0A5N4ACI8">
    <property type="interactions" value="503"/>
</dbReference>
<feature type="transmembrane region" description="Helical" evidence="1">
    <location>
        <begin position="1255"/>
        <end position="1278"/>
    </location>
</feature>
<evidence type="ECO:0000259" key="3">
    <source>
        <dbReference type="PROSITE" id="PS50942"/>
    </source>
</evidence>
<dbReference type="SMART" id="SM00273">
    <property type="entry name" value="ENTH"/>
    <property type="match status" value="1"/>
</dbReference>
<dbReference type="CDD" id="cd16989">
    <property type="entry name" value="ENTH_EpsinR"/>
    <property type="match status" value="1"/>
</dbReference>
<gene>
    <name evidence="4" type="ORF">PPYR_11861</name>
</gene>
<proteinExistence type="predicted"/>
<evidence type="ECO:0000313" key="5">
    <source>
        <dbReference type="Proteomes" id="UP000327044"/>
    </source>
</evidence>
<dbReference type="GO" id="GO:0006897">
    <property type="term" value="P:endocytosis"/>
    <property type="evidence" value="ECO:0007669"/>
    <property type="project" value="TreeGrafter"/>
</dbReference>
<dbReference type="InterPro" id="IPR038528">
    <property type="entry name" value="TEL2_C_sf"/>
</dbReference>
<feature type="region of interest" description="Disordered" evidence="2">
    <location>
        <begin position="152"/>
        <end position="173"/>
    </location>
</feature>
<dbReference type="InterPro" id="IPR008942">
    <property type="entry name" value="ENTH_VHS"/>
</dbReference>
<feature type="compositionally biased region" description="Basic and acidic residues" evidence="2">
    <location>
        <begin position="298"/>
        <end position="309"/>
    </location>
</feature>
<dbReference type="InParanoid" id="A0A5N4ACI8"/>
<accession>A0A5N4ACI8</accession>
<evidence type="ECO:0000313" key="4">
    <source>
        <dbReference type="EMBL" id="KAB0795022.1"/>
    </source>
</evidence>
<evidence type="ECO:0000256" key="1">
    <source>
        <dbReference type="PROSITE-ProRule" id="PRU00243"/>
    </source>
</evidence>
<dbReference type="GO" id="GO:0030125">
    <property type="term" value="C:clathrin vesicle coat"/>
    <property type="evidence" value="ECO:0007669"/>
    <property type="project" value="TreeGrafter"/>
</dbReference>
<comment type="caution">
    <text evidence="4">The sequence shown here is derived from an EMBL/GenBank/DDBJ whole genome shotgun (WGS) entry which is preliminary data.</text>
</comment>
<feature type="compositionally biased region" description="Basic and acidic residues" evidence="2">
    <location>
        <begin position="194"/>
        <end position="210"/>
    </location>
</feature>
<organism evidence="4 5">
    <name type="scientific">Photinus pyralis</name>
    <name type="common">Common eastern firefly</name>
    <name type="synonym">Lampyris pyralis</name>
    <dbReference type="NCBI Taxonomy" id="7054"/>
    <lineage>
        <taxon>Eukaryota</taxon>
        <taxon>Metazoa</taxon>
        <taxon>Ecdysozoa</taxon>
        <taxon>Arthropoda</taxon>
        <taxon>Hexapoda</taxon>
        <taxon>Insecta</taxon>
        <taxon>Pterygota</taxon>
        <taxon>Neoptera</taxon>
        <taxon>Endopterygota</taxon>
        <taxon>Coleoptera</taxon>
        <taxon>Polyphaga</taxon>
        <taxon>Elateriformia</taxon>
        <taxon>Elateroidea</taxon>
        <taxon>Lampyridae</taxon>
        <taxon>Lampyrinae</taxon>
        <taxon>Photinus</taxon>
    </lineage>
</organism>